<evidence type="ECO:0000256" key="5">
    <source>
        <dbReference type="ARBA" id="ARBA00023015"/>
    </source>
</evidence>
<dbReference type="PANTHER" id="PTHR12396:SF0">
    <property type="entry name" value="METHYL-CPG BINDING DOMAIN PROTEIN-LIKE, ISOFORM C"/>
    <property type="match status" value="1"/>
</dbReference>
<evidence type="ECO:0000256" key="8">
    <source>
        <dbReference type="ARBA" id="ARBA00023242"/>
    </source>
</evidence>
<dbReference type="SUPFAM" id="SSF54171">
    <property type="entry name" value="DNA-binding domain"/>
    <property type="match status" value="1"/>
</dbReference>
<evidence type="ECO:0000313" key="12">
    <source>
        <dbReference type="Proteomes" id="UP000886520"/>
    </source>
</evidence>
<dbReference type="GO" id="GO:0003677">
    <property type="term" value="F:DNA binding"/>
    <property type="evidence" value="ECO:0007669"/>
    <property type="project" value="UniProtKB-KW"/>
</dbReference>
<dbReference type="OrthoDB" id="10072024at2759"/>
<keyword evidence="4" id="KW-0862">Zinc</keyword>
<dbReference type="Proteomes" id="UP000886520">
    <property type="component" value="Chromosome 4"/>
</dbReference>
<evidence type="ECO:0000259" key="10">
    <source>
        <dbReference type="PROSITE" id="PS51050"/>
    </source>
</evidence>
<keyword evidence="3" id="KW-0863">Zinc-finger</keyword>
<keyword evidence="5" id="KW-0805">Transcription regulation</keyword>
<reference evidence="11" key="1">
    <citation type="submission" date="2021-01" db="EMBL/GenBank/DDBJ databases">
        <title>Adiantum capillus-veneris genome.</title>
        <authorList>
            <person name="Fang Y."/>
            <person name="Liao Q."/>
        </authorList>
    </citation>
    <scope>NUCLEOTIDE SEQUENCE</scope>
    <source>
        <strain evidence="11">H3</strain>
        <tissue evidence="11">Leaf</tissue>
    </source>
</reference>
<keyword evidence="7" id="KW-0804">Transcription</keyword>
<keyword evidence="12" id="KW-1185">Reference proteome</keyword>
<evidence type="ECO:0000313" key="11">
    <source>
        <dbReference type="EMBL" id="KAI5081131.1"/>
    </source>
</evidence>
<dbReference type="GO" id="GO:0005634">
    <property type="term" value="C:nucleus"/>
    <property type="evidence" value="ECO:0007669"/>
    <property type="project" value="UniProtKB-SubCell"/>
</dbReference>
<dbReference type="InterPro" id="IPR001739">
    <property type="entry name" value="Methyl_CpG_DNA-bd"/>
</dbReference>
<evidence type="ECO:0000259" key="9">
    <source>
        <dbReference type="PROSITE" id="PS50982"/>
    </source>
</evidence>
<dbReference type="EMBL" id="JABFUD020000004">
    <property type="protein sequence ID" value="KAI5081131.1"/>
    <property type="molecule type" value="Genomic_DNA"/>
</dbReference>
<dbReference type="PROSITE" id="PS51050">
    <property type="entry name" value="ZF_CW"/>
    <property type="match status" value="1"/>
</dbReference>
<accession>A0A9D4ZPL5</accession>
<keyword evidence="6" id="KW-0238">DNA-binding</keyword>
<evidence type="ECO:0000256" key="6">
    <source>
        <dbReference type="ARBA" id="ARBA00023125"/>
    </source>
</evidence>
<dbReference type="Pfam" id="PF07496">
    <property type="entry name" value="zf-CW"/>
    <property type="match status" value="1"/>
</dbReference>
<dbReference type="AlphaFoldDB" id="A0A9D4ZPL5"/>
<dbReference type="Gene3D" id="3.30.890.10">
    <property type="entry name" value="Methyl-cpg-binding Protein 2, Chain A"/>
    <property type="match status" value="1"/>
</dbReference>
<gene>
    <name evidence="11" type="ORF">GOP47_0004314</name>
</gene>
<dbReference type="SMART" id="SM00391">
    <property type="entry name" value="MBD"/>
    <property type="match status" value="1"/>
</dbReference>
<comment type="caution">
    <text evidence="11">The sequence shown here is derived from an EMBL/GenBank/DDBJ whole genome shotgun (WGS) entry which is preliminary data.</text>
</comment>
<name>A0A9D4ZPL5_ADICA</name>
<keyword evidence="2" id="KW-0479">Metal-binding</keyword>
<feature type="domain" description="MBD" evidence="9">
    <location>
        <begin position="335"/>
        <end position="409"/>
    </location>
</feature>
<dbReference type="GO" id="GO:0008270">
    <property type="term" value="F:zinc ion binding"/>
    <property type="evidence" value="ECO:0007669"/>
    <property type="project" value="UniProtKB-KW"/>
</dbReference>
<feature type="domain" description="CW-type" evidence="10">
    <location>
        <begin position="273"/>
        <end position="329"/>
    </location>
</feature>
<evidence type="ECO:0000256" key="3">
    <source>
        <dbReference type="ARBA" id="ARBA00022771"/>
    </source>
</evidence>
<evidence type="ECO:0000256" key="2">
    <source>
        <dbReference type="ARBA" id="ARBA00022723"/>
    </source>
</evidence>
<sequence length="484" mass="53732">MKSYESMMFDKRVGSNPLFRCVSPLSKFPSSNFESLLQHFCFRPVACFCRHSHLKPSARSREQGFAHMNFDLQRTGEDSETCFLLPQNTGDSGSMSPSISFFAEGNGNSAVSSTPAQHVPSNADLSLSIVPCTSLDVAEFANIARSCMPSTTLPASGSRLIPATTGPSQCAFPIESLSPYSQQDDTNMARPGSCNQFAREQEFIFSAPLHSVRHKVKKKQERRGFLLPDSFARSFDASEMDKIAQTIVRVNRYGSSNTENGVHKSGHTMPRVLPSVGAFTVQCANCFKWRLIPSKEQYEQIRQNVLEKPFFCTSWRPGASCDDPPELSEDSKLLWAIDKPNIPLPPDGWERLVVIRGEGCSKFADIYYVSPFGKKLRSMPEVERYLLENPELVNGGASLSQFSFASPRSLDENYCRKRPTTVMRGSISMISTNNSGVGQPQGEQRFVSFIENAPIAVEPLRAWDPNSHALMICHHPELEGSGNI</sequence>
<dbReference type="CDD" id="cd01396">
    <property type="entry name" value="MeCP2_MBD"/>
    <property type="match status" value="1"/>
</dbReference>
<dbReference type="Pfam" id="PF01429">
    <property type="entry name" value="MBD"/>
    <property type="match status" value="1"/>
</dbReference>
<dbReference type="InterPro" id="IPR016177">
    <property type="entry name" value="DNA-bd_dom_sf"/>
</dbReference>
<dbReference type="Gene3D" id="3.30.40.100">
    <property type="match status" value="1"/>
</dbReference>
<evidence type="ECO:0000256" key="1">
    <source>
        <dbReference type="ARBA" id="ARBA00004123"/>
    </source>
</evidence>
<dbReference type="PANTHER" id="PTHR12396">
    <property type="entry name" value="METHYL-CPG BINDING PROTEIN, MBD"/>
    <property type="match status" value="1"/>
</dbReference>
<dbReference type="PROSITE" id="PS50982">
    <property type="entry name" value="MBD"/>
    <property type="match status" value="1"/>
</dbReference>
<protein>
    <submittedName>
        <fullName evidence="11">Uncharacterized protein</fullName>
    </submittedName>
</protein>
<keyword evidence="8" id="KW-0539">Nucleus</keyword>
<comment type="subcellular location">
    <subcellularLocation>
        <location evidence="1">Nucleus</location>
    </subcellularLocation>
</comment>
<evidence type="ECO:0000256" key="4">
    <source>
        <dbReference type="ARBA" id="ARBA00022833"/>
    </source>
</evidence>
<proteinExistence type="predicted"/>
<dbReference type="InterPro" id="IPR011124">
    <property type="entry name" value="Znf_CW"/>
</dbReference>
<organism evidence="11 12">
    <name type="scientific">Adiantum capillus-veneris</name>
    <name type="common">Maidenhair fern</name>
    <dbReference type="NCBI Taxonomy" id="13818"/>
    <lineage>
        <taxon>Eukaryota</taxon>
        <taxon>Viridiplantae</taxon>
        <taxon>Streptophyta</taxon>
        <taxon>Embryophyta</taxon>
        <taxon>Tracheophyta</taxon>
        <taxon>Polypodiopsida</taxon>
        <taxon>Polypodiidae</taxon>
        <taxon>Polypodiales</taxon>
        <taxon>Pteridineae</taxon>
        <taxon>Pteridaceae</taxon>
        <taxon>Vittarioideae</taxon>
        <taxon>Adiantum</taxon>
    </lineage>
</organism>
<evidence type="ECO:0000256" key="7">
    <source>
        <dbReference type="ARBA" id="ARBA00023163"/>
    </source>
</evidence>